<evidence type="ECO:0000256" key="1">
    <source>
        <dbReference type="SAM" id="SignalP"/>
    </source>
</evidence>
<dbReference type="EMBL" id="BAAAKK010000001">
    <property type="protein sequence ID" value="GAA1419095.1"/>
    <property type="molecule type" value="Genomic_DNA"/>
</dbReference>
<protein>
    <submittedName>
        <fullName evidence="2">Uncharacterized protein</fullName>
    </submittedName>
</protein>
<keyword evidence="3" id="KW-1185">Reference proteome</keyword>
<dbReference type="RefSeq" id="WP_343917213.1">
    <property type="nucleotide sequence ID" value="NZ_BAAAKK010000001.1"/>
</dbReference>
<evidence type="ECO:0000313" key="2">
    <source>
        <dbReference type="EMBL" id="GAA1419095.1"/>
    </source>
</evidence>
<feature type="chain" id="PRO_5046967540" evidence="1">
    <location>
        <begin position="24"/>
        <end position="146"/>
    </location>
</feature>
<keyword evidence="1" id="KW-0732">Signal</keyword>
<dbReference type="PROSITE" id="PS51257">
    <property type="entry name" value="PROKAR_LIPOPROTEIN"/>
    <property type="match status" value="1"/>
</dbReference>
<feature type="signal peptide" evidence="1">
    <location>
        <begin position="1"/>
        <end position="23"/>
    </location>
</feature>
<comment type="caution">
    <text evidence="2">The sequence shown here is derived from an EMBL/GenBank/DDBJ whole genome shotgun (WGS) entry which is preliminary data.</text>
</comment>
<proteinExistence type="predicted"/>
<reference evidence="2 3" key="1">
    <citation type="journal article" date="2019" name="Int. J. Syst. Evol. Microbiol.">
        <title>The Global Catalogue of Microorganisms (GCM) 10K type strain sequencing project: providing services to taxonomists for standard genome sequencing and annotation.</title>
        <authorList>
            <consortium name="The Broad Institute Genomics Platform"/>
            <consortium name="The Broad Institute Genome Sequencing Center for Infectious Disease"/>
            <person name="Wu L."/>
            <person name="Ma J."/>
        </authorList>
    </citation>
    <scope>NUCLEOTIDE SEQUENCE [LARGE SCALE GENOMIC DNA]</scope>
    <source>
        <strain evidence="2 3">JCM 12398</strain>
    </source>
</reference>
<accession>A0ABN1YNZ9</accession>
<sequence length="146" mass="15856">MITQSVRAGAATAVAAMALGLTACVPSPPVAQEGDVTETEYRDAFDDYRSCMEDHGYALIGVEQNGVVIEWMYVEEATTTGVEEDCYEPFYPLDSAWQIQNEDTSVAARLYQQCLRRADIAPAETLAEMHEQLLAAGIDPSSCLPG</sequence>
<gene>
    <name evidence="2" type="ORF">GCM10009640_06190</name>
</gene>
<name>A0ABN1YNZ9_9MICO</name>
<organism evidence="2 3">
    <name type="scientific">Agrococcus citreus</name>
    <dbReference type="NCBI Taxonomy" id="84643"/>
    <lineage>
        <taxon>Bacteria</taxon>
        <taxon>Bacillati</taxon>
        <taxon>Actinomycetota</taxon>
        <taxon>Actinomycetes</taxon>
        <taxon>Micrococcales</taxon>
        <taxon>Microbacteriaceae</taxon>
        <taxon>Agrococcus</taxon>
    </lineage>
</organism>
<evidence type="ECO:0000313" key="3">
    <source>
        <dbReference type="Proteomes" id="UP001501266"/>
    </source>
</evidence>
<dbReference type="Proteomes" id="UP001501266">
    <property type="component" value="Unassembled WGS sequence"/>
</dbReference>